<proteinExistence type="predicted"/>
<evidence type="ECO:0000313" key="2">
    <source>
        <dbReference type="Proteomes" id="UP000247811"/>
    </source>
</evidence>
<dbReference type="SUPFAM" id="SSF54285">
    <property type="entry name" value="MoaD/ThiS"/>
    <property type="match status" value="1"/>
</dbReference>
<dbReference type="CDD" id="cd00754">
    <property type="entry name" value="Ubl_MoaD"/>
    <property type="match status" value="1"/>
</dbReference>
<dbReference type="InterPro" id="IPR003749">
    <property type="entry name" value="ThiS/MoaD-like"/>
</dbReference>
<dbReference type="AlphaFoldDB" id="A0A318H4V0"/>
<dbReference type="Proteomes" id="UP000247811">
    <property type="component" value="Unassembled WGS sequence"/>
</dbReference>
<dbReference type="OrthoDB" id="9801945at2"/>
<reference evidence="1 2" key="1">
    <citation type="submission" date="2018-05" db="EMBL/GenBank/DDBJ databases">
        <title>Genomic Encyclopedia of Type Strains, Phase IV (KMG-IV): sequencing the most valuable type-strain genomes for metagenomic binning, comparative biology and taxonomic classification.</title>
        <authorList>
            <person name="Goeker M."/>
        </authorList>
    </citation>
    <scope>NUCLEOTIDE SEQUENCE [LARGE SCALE GENOMIC DNA]</scope>
    <source>
        <strain evidence="1 2">DSM 566</strain>
    </source>
</reference>
<sequence>MTTKIRIRLRYFASLREALGSEETLEIDGPASVAAVRDQLIARGDPHAGVLARGRPLRSALNQVLCPESTLVDEGAELAFFPPVTGG</sequence>
<dbReference type="EMBL" id="QJJS01000003">
    <property type="protein sequence ID" value="PXW98201.1"/>
    <property type="molecule type" value="Genomic_DNA"/>
</dbReference>
<keyword evidence="2" id="KW-1185">Reference proteome</keyword>
<dbReference type="InterPro" id="IPR012675">
    <property type="entry name" value="Beta-grasp_dom_sf"/>
</dbReference>
<evidence type="ECO:0000313" key="1">
    <source>
        <dbReference type="EMBL" id="PXW98201.1"/>
    </source>
</evidence>
<name>A0A318H4V0_9BURK</name>
<dbReference type="Gene3D" id="3.10.20.30">
    <property type="match status" value="1"/>
</dbReference>
<comment type="caution">
    <text evidence="1">The sequence shown here is derived from an EMBL/GenBank/DDBJ whole genome shotgun (WGS) entry which is preliminary data.</text>
</comment>
<organism evidence="1 2">
    <name type="scientific">Sphaerotilus hippei</name>
    <dbReference type="NCBI Taxonomy" id="744406"/>
    <lineage>
        <taxon>Bacteria</taxon>
        <taxon>Pseudomonadati</taxon>
        <taxon>Pseudomonadota</taxon>
        <taxon>Betaproteobacteria</taxon>
        <taxon>Burkholderiales</taxon>
        <taxon>Sphaerotilaceae</taxon>
        <taxon>Sphaerotilus</taxon>
    </lineage>
</organism>
<gene>
    <name evidence="1" type="ORF">C7444_103299</name>
</gene>
<protein>
    <submittedName>
        <fullName evidence="1">Molybdopterin synthase subunit MoaD</fullName>
    </submittedName>
</protein>
<accession>A0A318H4V0</accession>
<dbReference type="Pfam" id="PF02597">
    <property type="entry name" value="ThiS"/>
    <property type="match status" value="1"/>
</dbReference>
<dbReference type="InterPro" id="IPR016155">
    <property type="entry name" value="Mopterin_synth/thiamin_S_b"/>
</dbReference>